<dbReference type="Gene3D" id="3.30.1310.10">
    <property type="entry name" value="Nucleoid-associated protein YbaB-like domain"/>
    <property type="match status" value="1"/>
</dbReference>
<accession>A0ABW6RYA7</accession>
<gene>
    <name evidence="2" type="ORF">ACFYXQ_14660</name>
</gene>
<feature type="compositionally biased region" description="Basic and acidic residues" evidence="1">
    <location>
        <begin position="84"/>
        <end position="95"/>
    </location>
</feature>
<keyword evidence="3" id="KW-1185">Reference proteome</keyword>
<feature type="compositionally biased region" description="Basic and acidic residues" evidence="1">
    <location>
        <begin position="108"/>
        <end position="120"/>
    </location>
</feature>
<proteinExistence type="predicted"/>
<organism evidence="2 3">
    <name type="scientific">Nocardia jiangxiensis</name>
    <dbReference type="NCBI Taxonomy" id="282685"/>
    <lineage>
        <taxon>Bacteria</taxon>
        <taxon>Bacillati</taxon>
        <taxon>Actinomycetota</taxon>
        <taxon>Actinomycetes</taxon>
        <taxon>Mycobacteriales</taxon>
        <taxon>Nocardiaceae</taxon>
        <taxon>Nocardia</taxon>
    </lineage>
</organism>
<sequence length="142" mass="16453">MSYLDDWEEHLERNIAEIRSNGRQLSKAASAVRGRSETRGVTVEVDASGNITNLQIAPGAMRWTNTQLTNAPLDCHRRARNEARTKVERLVRNADPRIQQQANRLRNNRTDPEPSRRPMTEEEIQAADDAYFERMNRRGWRP</sequence>
<dbReference type="Proteomes" id="UP001601992">
    <property type="component" value="Unassembled WGS sequence"/>
</dbReference>
<dbReference type="InterPro" id="IPR036894">
    <property type="entry name" value="YbaB-like_sf"/>
</dbReference>
<evidence type="ECO:0000256" key="1">
    <source>
        <dbReference type="SAM" id="MobiDB-lite"/>
    </source>
</evidence>
<evidence type="ECO:0008006" key="4">
    <source>
        <dbReference type="Google" id="ProtNLM"/>
    </source>
</evidence>
<comment type="caution">
    <text evidence="2">The sequence shown here is derived from an EMBL/GenBank/DDBJ whole genome shotgun (WGS) entry which is preliminary data.</text>
</comment>
<name>A0ABW6RYA7_9NOCA</name>
<feature type="region of interest" description="Disordered" evidence="1">
    <location>
        <begin position="84"/>
        <end position="142"/>
    </location>
</feature>
<dbReference type="EMBL" id="JBIAQY010000004">
    <property type="protein sequence ID" value="MFF3569011.1"/>
    <property type="molecule type" value="Genomic_DNA"/>
</dbReference>
<evidence type="ECO:0000313" key="3">
    <source>
        <dbReference type="Proteomes" id="UP001601992"/>
    </source>
</evidence>
<dbReference type="RefSeq" id="WP_040823355.1">
    <property type="nucleotide sequence ID" value="NZ_JBIAQY010000004.1"/>
</dbReference>
<evidence type="ECO:0000313" key="2">
    <source>
        <dbReference type="EMBL" id="MFF3569011.1"/>
    </source>
</evidence>
<reference evidence="2 3" key="1">
    <citation type="submission" date="2024-10" db="EMBL/GenBank/DDBJ databases">
        <title>The Natural Products Discovery Center: Release of the First 8490 Sequenced Strains for Exploring Actinobacteria Biosynthetic Diversity.</title>
        <authorList>
            <person name="Kalkreuter E."/>
            <person name="Kautsar S.A."/>
            <person name="Yang D."/>
            <person name="Bader C.D."/>
            <person name="Teijaro C.N."/>
            <person name="Fluegel L."/>
            <person name="Davis C.M."/>
            <person name="Simpson J.R."/>
            <person name="Lauterbach L."/>
            <person name="Steele A.D."/>
            <person name="Gui C."/>
            <person name="Meng S."/>
            <person name="Li G."/>
            <person name="Viehrig K."/>
            <person name="Ye F."/>
            <person name="Su P."/>
            <person name="Kiefer A.F."/>
            <person name="Nichols A."/>
            <person name="Cepeda A.J."/>
            <person name="Yan W."/>
            <person name="Fan B."/>
            <person name="Jiang Y."/>
            <person name="Adhikari A."/>
            <person name="Zheng C.-J."/>
            <person name="Schuster L."/>
            <person name="Cowan T.M."/>
            <person name="Smanski M.J."/>
            <person name="Chevrette M.G."/>
            <person name="De Carvalho L.P.S."/>
            <person name="Shen B."/>
        </authorList>
    </citation>
    <scope>NUCLEOTIDE SEQUENCE [LARGE SCALE GENOMIC DNA]</scope>
    <source>
        <strain evidence="2 3">NPDC002593</strain>
    </source>
</reference>
<protein>
    <recommendedName>
        <fullName evidence="4">YbaB/EbfC DNA-binding family protein</fullName>
    </recommendedName>
</protein>